<accession>A0A147B8E3</accession>
<dbReference type="AlphaFoldDB" id="A0A147B8E3"/>
<feature type="non-terminal residue" evidence="2">
    <location>
        <position position="1"/>
    </location>
</feature>
<dbReference type="EMBL" id="GEIB01001075">
    <property type="protein sequence ID" value="JAR87013.1"/>
    <property type="molecule type" value="Transcribed_RNA"/>
</dbReference>
<feature type="region of interest" description="Disordered" evidence="1">
    <location>
        <begin position="115"/>
        <end position="144"/>
    </location>
</feature>
<name>A0A147B8E3_9ACAR</name>
<protein>
    <submittedName>
        <fullName evidence="2">Uncharacterized protein</fullName>
    </submittedName>
</protein>
<sequence>ALDKTQQAFQFPKDIFRGYEPVHILVAEDEEIEHCPHGGAALNTWKDAQSSSPIKCYVAGTTKDPMCQDEGDMTRCTLGLDHECDGSPCNGPLRPGVAYKVMLRGIVDTMPASFMTRGSPGTTRAPGTAVPPGTTRGPSGASALSGSISAVGAITFAVLFLKP</sequence>
<reference evidence="2" key="1">
    <citation type="submission" date="2016-03" db="EMBL/GenBank/DDBJ databases">
        <title>Gut transcriptome analysis on engorged females of Ornithodoros mimon (Acari: Argasidae) and phylogenetic inferences of soft ticks.</title>
        <authorList>
            <person name="Landulfo G.A."/>
            <person name="Giovanni D."/>
            <person name="Carvalho E."/>
            <person name="Junqueira-de-Azevedo I."/>
            <person name="Patane J."/>
            <person name="Mendoca R."/>
            <person name="Barros-Battesti D."/>
        </authorList>
    </citation>
    <scope>NUCLEOTIDE SEQUENCE</scope>
    <source>
        <strain evidence="2">Females</strain>
        <tissue evidence="2">Gut</tissue>
    </source>
</reference>
<proteinExistence type="predicted"/>
<evidence type="ECO:0000256" key="1">
    <source>
        <dbReference type="SAM" id="MobiDB-lite"/>
    </source>
</evidence>
<evidence type="ECO:0000313" key="2">
    <source>
        <dbReference type="EMBL" id="JAR87013.1"/>
    </source>
</evidence>
<organism evidence="2">
    <name type="scientific">Alectorobius mimon</name>
    <dbReference type="NCBI Taxonomy" id="360319"/>
    <lineage>
        <taxon>Eukaryota</taxon>
        <taxon>Metazoa</taxon>
        <taxon>Ecdysozoa</taxon>
        <taxon>Arthropoda</taxon>
        <taxon>Chelicerata</taxon>
        <taxon>Arachnida</taxon>
        <taxon>Acari</taxon>
        <taxon>Parasitiformes</taxon>
        <taxon>Ixodida</taxon>
        <taxon>Ixodoidea</taxon>
        <taxon>Argasidae</taxon>
        <taxon>Ornithodorinae</taxon>
        <taxon>Alectorobius</taxon>
    </lineage>
</organism>